<dbReference type="GO" id="GO:0007283">
    <property type="term" value="P:spermatogenesis"/>
    <property type="evidence" value="ECO:0007669"/>
    <property type="project" value="InterPro"/>
</dbReference>
<dbReference type="GeneTree" id="ENSGT00940000176934"/>
<evidence type="ECO:0000313" key="2">
    <source>
        <dbReference type="Proteomes" id="UP000261340"/>
    </source>
</evidence>
<dbReference type="Ensembl" id="ENSACIT00000020620.1">
    <property type="protein sequence ID" value="ENSACIP00000020086.1"/>
    <property type="gene ID" value="ENSACIG00000015615.1"/>
</dbReference>
<dbReference type="GO" id="GO:0007131">
    <property type="term" value="P:reciprocal meiotic recombination"/>
    <property type="evidence" value="ECO:0007669"/>
    <property type="project" value="InterPro"/>
</dbReference>
<dbReference type="GO" id="GO:0007130">
    <property type="term" value="P:synaptonemal complex assembly"/>
    <property type="evidence" value="ECO:0007669"/>
    <property type="project" value="InterPro"/>
</dbReference>
<proteinExistence type="predicted"/>
<dbReference type="Proteomes" id="UP000261340">
    <property type="component" value="Unplaced"/>
</dbReference>
<evidence type="ECO:0008006" key="3">
    <source>
        <dbReference type="Google" id="ProtNLM"/>
    </source>
</evidence>
<dbReference type="PANTHER" id="PTHR36686:SF1">
    <property type="entry name" value="SYNAPTONEMAL COMPLEX CENTRAL ELEMENT PROTEIN 3"/>
    <property type="match status" value="1"/>
</dbReference>
<name>A0A3Q0SAH1_AMPCI</name>
<dbReference type="AlphaFoldDB" id="A0A3Q0SAH1"/>
<dbReference type="PANTHER" id="PTHR36686">
    <property type="entry name" value="SYNAPTONEMAL COMPLEX CENTRAL ELEMENT PROTEIN 3"/>
    <property type="match status" value="1"/>
</dbReference>
<reference evidence="1" key="2">
    <citation type="submission" date="2025-09" db="UniProtKB">
        <authorList>
            <consortium name="Ensembl"/>
        </authorList>
    </citation>
    <scope>IDENTIFICATION</scope>
</reference>
<dbReference type="InterPro" id="IPR028145">
    <property type="entry name" value="Synaptonemal_3"/>
</dbReference>
<reference evidence="1" key="1">
    <citation type="submission" date="2025-08" db="UniProtKB">
        <authorList>
            <consortium name="Ensembl"/>
        </authorList>
    </citation>
    <scope>IDENTIFICATION</scope>
</reference>
<evidence type="ECO:0000313" key="1">
    <source>
        <dbReference type="Ensembl" id="ENSACIP00000020086.1"/>
    </source>
</evidence>
<sequence>MADSFAPRDLPRSGDDDDMLELNKDLERMTEDVENMTVQLTWMAYDMVALRTGPELGASIRKLEEAYRNCRAAVCGDPDQE</sequence>
<accession>A0A3Q0SAH1</accession>
<keyword evidence="2" id="KW-1185">Reference proteome</keyword>
<dbReference type="STRING" id="61819.ENSACIP00000020086"/>
<protein>
    <recommendedName>
        <fullName evidence="3">Synaptonemal complex central element protein 3</fullName>
    </recommendedName>
</protein>
<organism evidence="1 2">
    <name type="scientific">Amphilophus citrinellus</name>
    <name type="common">Midas cichlid</name>
    <name type="synonym">Cichlasoma citrinellum</name>
    <dbReference type="NCBI Taxonomy" id="61819"/>
    <lineage>
        <taxon>Eukaryota</taxon>
        <taxon>Metazoa</taxon>
        <taxon>Chordata</taxon>
        <taxon>Craniata</taxon>
        <taxon>Vertebrata</taxon>
        <taxon>Euteleostomi</taxon>
        <taxon>Actinopterygii</taxon>
        <taxon>Neopterygii</taxon>
        <taxon>Teleostei</taxon>
        <taxon>Neoteleostei</taxon>
        <taxon>Acanthomorphata</taxon>
        <taxon>Ovalentaria</taxon>
        <taxon>Cichlomorphae</taxon>
        <taxon>Cichliformes</taxon>
        <taxon>Cichlidae</taxon>
        <taxon>New World cichlids</taxon>
        <taxon>Cichlasomatinae</taxon>
        <taxon>Heroini</taxon>
        <taxon>Amphilophus</taxon>
    </lineage>
</organism>
<dbReference type="Pfam" id="PF15191">
    <property type="entry name" value="Synaptonemal_3"/>
    <property type="match status" value="1"/>
</dbReference>
<dbReference type="OMA" id="HLTWMAY"/>